<feature type="compositionally biased region" description="Basic and acidic residues" evidence="1">
    <location>
        <begin position="113"/>
        <end position="131"/>
    </location>
</feature>
<protein>
    <recommendedName>
        <fullName evidence="2">TTF-type domain-containing protein</fullName>
    </recommendedName>
</protein>
<evidence type="ECO:0000256" key="1">
    <source>
        <dbReference type="SAM" id="MobiDB-lite"/>
    </source>
</evidence>
<evidence type="ECO:0000313" key="3">
    <source>
        <dbReference type="EMBL" id="PVD24170.1"/>
    </source>
</evidence>
<dbReference type="InterPro" id="IPR006580">
    <property type="entry name" value="Znf_TTF"/>
</dbReference>
<feature type="compositionally biased region" description="Polar residues" evidence="1">
    <location>
        <begin position="93"/>
        <end position="112"/>
    </location>
</feature>
<feature type="compositionally biased region" description="Basic and acidic residues" evidence="1">
    <location>
        <begin position="11"/>
        <end position="20"/>
    </location>
</feature>
<keyword evidence="4" id="KW-1185">Reference proteome</keyword>
<organism evidence="3 4">
    <name type="scientific">Pomacea canaliculata</name>
    <name type="common">Golden apple snail</name>
    <dbReference type="NCBI Taxonomy" id="400727"/>
    <lineage>
        <taxon>Eukaryota</taxon>
        <taxon>Metazoa</taxon>
        <taxon>Spiralia</taxon>
        <taxon>Lophotrochozoa</taxon>
        <taxon>Mollusca</taxon>
        <taxon>Gastropoda</taxon>
        <taxon>Caenogastropoda</taxon>
        <taxon>Architaenioglossa</taxon>
        <taxon>Ampullarioidea</taxon>
        <taxon>Ampullariidae</taxon>
        <taxon>Pomacea</taxon>
    </lineage>
</organism>
<accession>A0A2T7NSM1</accession>
<dbReference type="Proteomes" id="UP000245119">
    <property type="component" value="Linkage Group LG9"/>
</dbReference>
<dbReference type="PANTHER" id="PTHR45749">
    <property type="match status" value="1"/>
</dbReference>
<name>A0A2T7NSM1_POMCA</name>
<proteinExistence type="predicted"/>
<feature type="region of interest" description="Disordered" evidence="1">
    <location>
        <begin position="81"/>
        <end position="131"/>
    </location>
</feature>
<gene>
    <name evidence="3" type="ORF">C0Q70_14640</name>
</gene>
<feature type="domain" description="TTF-type" evidence="2">
    <location>
        <begin position="232"/>
        <end position="321"/>
    </location>
</feature>
<dbReference type="SMART" id="SM00597">
    <property type="entry name" value="ZnF_TTF"/>
    <property type="match status" value="1"/>
</dbReference>
<sequence length="456" mass="51329">MGGMVTQGHGPGDEVAREEQESGASGRAVWSGDSLVVEAYFTASLLTYCKAMSQQGRKIKSRSSSNHKAVEFQSQRTIRSFFSASSHDDENITKQNSVKSSNEKCTNQQENFDASHDRCGENGESDNKRGRYDTCDISARTEAHDEIHEKPADGLCSETEIGSGACLNDNREVSTSYDQDCDAALFTVSDEYVTSRQSRCQSTMCCKDALSPFQPVSDIILSKTERSFSTSSARRLKASWFELYPWLHLCTTNYKAYCFICMQAAHHHASSKADQAFISIGFNNWKKAIEKFNCHQMSSAHRAVVGNKMARESGISVYGQISTQYESQQKQNLASFMNELKSLVFLLRQALPIRGHDDDEGNLHQCLKICFSEHKWTEDGRYLSPEIVNELIQIMAHSILRSVLADIRQANCQGKQTMRCTTPSRQRQVPRRIDDGSEGHWYTDIAAYYRHSTLKL</sequence>
<comment type="caution">
    <text evidence="3">The sequence shown here is derived from an EMBL/GenBank/DDBJ whole genome shotgun (WGS) entry which is preliminary data.</text>
</comment>
<evidence type="ECO:0000313" key="4">
    <source>
        <dbReference type="Proteomes" id="UP000245119"/>
    </source>
</evidence>
<dbReference type="EMBL" id="PZQS01000009">
    <property type="protein sequence ID" value="PVD24170.1"/>
    <property type="molecule type" value="Genomic_DNA"/>
</dbReference>
<dbReference type="OrthoDB" id="10059235at2759"/>
<dbReference type="AlphaFoldDB" id="A0A2T7NSM1"/>
<feature type="region of interest" description="Disordered" evidence="1">
    <location>
        <begin position="1"/>
        <end position="28"/>
    </location>
</feature>
<reference evidence="3 4" key="1">
    <citation type="submission" date="2018-04" db="EMBL/GenBank/DDBJ databases">
        <title>The genome of golden apple snail Pomacea canaliculata provides insight into stress tolerance and invasive adaptation.</title>
        <authorList>
            <person name="Liu C."/>
            <person name="Liu B."/>
            <person name="Ren Y."/>
            <person name="Zhang Y."/>
            <person name="Wang H."/>
            <person name="Li S."/>
            <person name="Jiang F."/>
            <person name="Yin L."/>
            <person name="Zhang G."/>
            <person name="Qian W."/>
            <person name="Fan W."/>
        </authorList>
    </citation>
    <scope>NUCLEOTIDE SEQUENCE [LARGE SCALE GENOMIC DNA]</scope>
    <source>
        <strain evidence="3">SZHN2017</strain>
        <tissue evidence="3">Muscle</tissue>
    </source>
</reference>
<dbReference type="PANTHER" id="PTHR45749:SF21">
    <property type="entry name" value="DUF4371 DOMAIN-CONTAINING PROTEIN"/>
    <property type="match status" value="1"/>
</dbReference>
<evidence type="ECO:0000259" key="2">
    <source>
        <dbReference type="SMART" id="SM00597"/>
    </source>
</evidence>